<feature type="transmembrane region" description="Helical" evidence="6">
    <location>
        <begin position="88"/>
        <end position="106"/>
    </location>
</feature>
<name>A0AA48HWP5_9FIRM</name>
<dbReference type="KEGG" id="ptrh:RsTaC01_0707"/>
<feature type="transmembrane region" description="Helical" evidence="6">
    <location>
        <begin position="135"/>
        <end position="160"/>
    </location>
</feature>
<dbReference type="PANTHER" id="PTHR30509:SF9">
    <property type="entry name" value="MULTIDRUG RESISTANCE PROTEIN MDTO"/>
    <property type="match status" value="1"/>
</dbReference>
<evidence type="ECO:0000256" key="3">
    <source>
        <dbReference type="ARBA" id="ARBA00022692"/>
    </source>
</evidence>
<comment type="subcellular location">
    <subcellularLocation>
        <location evidence="1">Cell membrane</location>
        <topology evidence="1">Multi-pass membrane protein</topology>
    </subcellularLocation>
</comment>
<evidence type="ECO:0000256" key="2">
    <source>
        <dbReference type="ARBA" id="ARBA00022475"/>
    </source>
</evidence>
<keyword evidence="4 6" id="KW-1133">Transmembrane helix</keyword>
<protein>
    <submittedName>
        <fullName evidence="7">FUSC family protein</fullName>
    </submittedName>
</protein>
<accession>A0AA48HWP5</accession>
<dbReference type="InterPro" id="IPR010343">
    <property type="entry name" value="ArAE_1"/>
</dbReference>
<organism evidence="7">
    <name type="scientific">Candidatus Paraimprobicoccus trichonymphae</name>
    <dbReference type="NCBI Taxonomy" id="3033793"/>
    <lineage>
        <taxon>Bacteria</taxon>
        <taxon>Bacillati</taxon>
        <taxon>Bacillota</taxon>
        <taxon>Clostridia</taxon>
        <taxon>Candidatus Paraimprobicoccus</taxon>
    </lineage>
</organism>
<evidence type="ECO:0000256" key="6">
    <source>
        <dbReference type="SAM" id="Phobius"/>
    </source>
</evidence>
<dbReference type="GO" id="GO:0005886">
    <property type="term" value="C:plasma membrane"/>
    <property type="evidence" value="ECO:0007669"/>
    <property type="project" value="UniProtKB-SubCell"/>
</dbReference>
<keyword evidence="2" id="KW-1003">Cell membrane</keyword>
<gene>
    <name evidence="7" type="ORF">RsTaC01_0707</name>
</gene>
<sequence>MININKNYKIGLRAIKTAIAVFFCTLISVILNREDLFCSAAVSVVCMRQSYKKSLEKGIDRFVGTVIGAAIGYLALELSGYIPYYDKVRIFVLPMCILLVSYFCNLFNRRKSVSIGCVILLVIIARINYDMTNNFMFVIQRVIDTLIGIAISTIINKYFFINKNSK</sequence>
<evidence type="ECO:0000256" key="5">
    <source>
        <dbReference type="ARBA" id="ARBA00023136"/>
    </source>
</evidence>
<evidence type="ECO:0000256" key="4">
    <source>
        <dbReference type="ARBA" id="ARBA00022989"/>
    </source>
</evidence>
<dbReference type="Proteomes" id="UP001335720">
    <property type="component" value="Chromosome"/>
</dbReference>
<reference evidence="7" key="1">
    <citation type="journal article" date="2023" name="ISME J.">
        <title>Emergence of putative energy parasites within Clostridia revealed by genome analysis of a novel endosymbiotic clade.</title>
        <authorList>
            <person name="Takahashi K."/>
            <person name="Kuwahara H."/>
            <person name="Horikawa Y."/>
            <person name="Izawa K."/>
            <person name="Kato D."/>
            <person name="Inagaki T."/>
            <person name="Yuki M."/>
            <person name="Ohkuma M."/>
            <person name="Hongoh Y."/>
        </authorList>
    </citation>
    <scope>NUCLEOTIDE SEQUENCE</scope>
    <source>
        <strain evidence="7">RsTa-C01</strain>
    </source>
</reference>
<evidence type="ECO:0000313" key="7">
    <source>
        <dbReference type="EMBL" id="BED92821.1"/>
    </source>
</evidence>
<dbReference type="PANTHER" id="PTHR30509">
    <property type="entry name" value="P-HYDROXYBENZOIC ACID EFFLUX PUMP SUBUNIT-RELATED"/>
    <property type="match status" value="1"/>
</dbReference>
<dbReference type="Pfam" id="PF06081">
    <property type="entry name" value="ArAE_1"/>
    <property type="match status" value="1"/>
</dbReference>
<keyword evidence="5 6" id="KW-0472">Membrane</keyword>
<feature type="transmembrane region" description="Helical" evidence="6">
    <location>
        <begin position="58"/>
        <end position="76"/>
    </location>
</feature>
<dbReference type="EMBL" id="AP027925">
    <property type="protein sequence ID" value="BED92821.1"/>
    <property type="molecule type" value="Genomic_DNA"/>
</dbReference>
<evidence type="ECO:0000256" key="1">
    <source>
        <dbReference type="ARBA" id="ARBA00004651"/>
    </source>
</evidence>
<proteinExistence type="predicted"/>
<keyword evidence="3 6" id="KW-0812">Transmembrane</keyword>
<feature type="transmembrane region" description="Helical" evidence="6">
    <location>
        <begin position="12"/>
        <end position="31"/>
    </location>
</feature>
<dbReference type="AlphaFoldDB" id="A0AA48HWP5"/>
<feature type="transmembrane region" description="Helical" evidence="6">
    <location>
        <begin position="113"/>
        <end position="129"/>
    </location>
</feature>